<reference evidence="2 3" key="1">
    <citation type="submission" date="2023-03" db="EMBL/GenBank/DDBJ databases">
        <title>Bacillus Genome Sequencing.</title>
        <authorList>
            <person name="Dunlap C."/>
        </authorList>
    </citation>
    <scope>NUCLEOTIDE SEQUENCE [LARGE SCALE GENOMIC DNA]</scope>
    <source>
        <strain evidence="2 3">NRS-1351</strain>
    </source>
</reference>
<proteinExistence type="predicted"/>
<dbReference type="EMBL" id="JAROBY010000043">
    <property type="protein sequence ID" value="MEB4797094.1"/>
    <property type="molecule type" value="Genomic_DNA"/>
</dbReference>
<organism evidence="2 3">
    <name type="scientific">Paenibacillus chondroitinus</name>
    <dbReference type="NCBI Taxonomy" id="59842"/>
    <lineage>
        <taxon>Bacteria</taxon>
        <taxon>Bacillati</taxon>
        <taxon>Bacillota</taxon>
        <taxon>Bacilli</taxon>
        <taxon>Bacillales</taxon>
        <taxon>Paenibacillaceae</taxon>
        <taxon>Paenibacillus</taxon>
    </lineage>
</organism>
<dbReference type="RefSeq" id="WP_325074582.1">
    <property type="nucleotide sequence ID" value="NZ_JAROBY010000043.1"/>
</dbReference>
<sequence length="75" mass="8625">MSRPKKPSPVRNPRVTGWIWCERAKKADSAARRWRKRSEPPQKAVSSEKPTRDRLDLARESQKGRLGSEKVAEAK</sequence>
<protein>
    <submittedName>
        <fullName evidence="2">Uncharacterized protein</fullName>
    </submittedName>
</protein>
<keyword evidence="3" id="KW-1185">Reference proteome</keyword>
<feature type="compositionally biased region" description="Basic and acidic residues" evidence="1">
    <location>
        <begin position="49"/>
        <end position="75"/>
    </location>
</feature>
<comment type="caution">
    <text evidence="2">The sequence shown here is derived from an EMBL/GenBank/DDBJ whole genome shotgun (WGS) entry which is preliminary data.</text>
</comment>
<accession>A0ABU6DHE5</accession>
<feature type="region of interest" description="Disordered" evidence="1">
    <location>
        <begin position="29"/>
        <end position="75"/>
    </location>
</feature>
<dbReference type="Proteomes" id="UP001355653">
    <property type="component" value="Unassembled WGS sequence"/>
</dbReference>
<evidence type="ECO:0000256" key="1">
    <source>
        <dbReference type="SAM" id="MobiDB-lite"/>
    </source>
</evidence>
<name>A0ABU6DHE5_9BACL</name>
<evidence type="ECO:0000313" key="3">
    <source>
        <dbReference type="Proteomes" id="UP001355653"/>
    </source>
</evidence>
<evidence type="ECO:0000313" key="2">
    <source>
        <dbReference type="EMBL" id="MEB4797094.1"/>
    </source>
</evidence>
<gene>
    <name evidence="2" type="ORF">P5G65_24635</name>
</gene>